<dbReference type="Proteomes" id="UP000179807">
    <property type="component" value="Unassembled WGS sequence"/>
</dbReference>
<evidence type="ECO:0000256" key="1">
    <source>
        <dbReference type="SAM" id="MobiDB-lite"/>
    </source>
</evidence>
<keyword evidence="4" id="KW-1185">Reference proteome</keyword>
<evidence type="ECO:0000313" key="3">
    <source>
        <dbReference type="EMBL" id="OHT09779.1"/>
    </source>
</evidence>
<evidence type="ECO:0000313" key="4">
    <source>
        <dbReference type="Proteomes" id="UP000179807"/>
    </source>
</evidence>
<gene>
    <name evidence="3" type="ORF">TRFO_21209</name>
</gene>
<dbReference type="RefSeq" id="XP_068362915.1">
    <property type="nucleotide sequence ID" value="XM_068501828.1"/>
</dbReference>
<dbReference type="Gene3D" id="2.60.120.340">
    <property type="entry name" value="Nucleoplasmin core domain"/>
    <property type="match status" value="1"/>
</dbReference>
<reference evidence="3" key="1">
    <citation type="submission" date="2016-10" db="EMBL/GenBank/DDBJ databases">
        <authorList>
            <person name="Benchimol M."/>
            <person name="Almeida L.G."/>
            <person name="Vasconcelos A.T."/>
            <person name="Perreira-Neves A."/>
            <person name="Rosa I.A."/>
            <person name="Tasca T."/>
            <person name="Bogo M.R."/>
            <person name="de Souza W."/>
        </authorList>
    </citation>
    <scope>NUCLEOTIDE SEQUENCE [LARGE SCALE GENOMIC DNA]</scope>
    <source>
        <strain evidence="3">K</strain>
    </source>
</reference>
<evidence type="ECO:0000259" key="2">
    <source>
        <dbReference type="Pfam" id="PF17800"/>
    </source>
</evidence>
<accession>A0A1J4KF20</accession>
<protein>
    <recommendedName>
        <fullName evidence="2">Nucleoplasmin-like domain-containing protein</fullName>
    </recommendedName>
</protein>
<organism evidence="3 4">
    <name type="scientific">Tritrichomonas foetus</name>
    <dbReference type="NCBI Taxonomy" id="1144522"/>
    <lineage>
        <taxon>Eukaryota</taxon>
        <taxon>Metamonada</taxon>
        <taxon>Parabasalia</taxon>
        <taxon>Tritrichomonadida</taxon>
        <taxon>Tritrichomonadidae</taxon>
        <taxon>Tritrichomonas</taxon>
    </lineage>
</organism>
<dbReference type="AlphaFoldDB" id="A0A1J4KF20"/>
<dbReference type="GeneID" id="94836532"/>
<feature type="region of interest" description="Disordered" evidence="1">
    <location>
        <begin position="104"/>
        <end position="137"/>
    </location>
</feature>
<dbReference type="EMBL" id="MLAK01000630">
    <property type="protein sequence ID" value="OHT09779.1"/>
    <property type="molecule type" value="Genomic_DNA"/>
</dbReference>
<dbReference type="Pfam" id="PF17800">
    <property type="entry name" value="NPL"/>
    <property type="match status" value="1"/>
</dbReference>
<feature type="domain" description="Nucleoplasmin-like" evidence="2">
    <location>
        <begin position="7"/>
        <end position="105"/>
    </location>
</feature>
<dbReference type="InterPro" id="IPR041232">
    <property type="entry name" value="NPL"/>
</dbReference>
<feature type="compositionally biased region" description="Acidic residues" evidence="1">
    <location>
        <begin position="123"/>
        <end position="135"/>
    </location>
</feature>
<proteinExistence type="predicted"/>
<name>A0A1J4KF20_9EUKA</name>
<sequence>MSGNKKFWSTIVKEGNTATADASESEYLIITNLSIPYINENSTKPVRLFAKCSAHSDKAESTDVLVATLAPGVCEHKSVHFRILPGEKCILEARGPHQVHAIGFYAPPEAEEEESQNEFSESPNDEEEEEEEEEDLFVREAIEKVQSNLGQ</sequence>
<comment type="caution">
    <text evidence="3">The sequence shown here is derived from an EMBL/GenBank/DDBJ whole genome shotgun (WGS) entry which is preliminary data.</text>
</comment>
<dbReference type="VEuPathDB" id="TrichDB:TRFO_21209"/>